<keyword evidence="8" id="KW-0324">Glycolysis</keyword>
<comment type="subunit">
    <text evidence="8">Monomer.</text>
</comment>
<comment type="caution">
    <text evidence="8">Lacks conserved residue(s) required for the propagation of feature annotation.</text>
</comment>
<gene>
    <name evidence="8" type="primary">pgk</name>
    <name evidence="10" type="ORF">MTTB_03810</name>
</gene>
<keyword evidence="6 8" id="KW-0418">Kinase</keyword>
<dbReference type="EMBL" id="AP025698">
    <property type="protein sequence ID" value="BDH79002.1"/>
    <property type="molecule type" value="Genomic_DNA"/>
</dbReference>
<protein>
    <recommendedName>
        <fullName evidence="3 8">Phosphoglycerate kinase</fullName>
        <ecNumber evidence="2 8">2.7.2.3</ecNumber>
    </recommendedName>
</protein>
<dbReference type="PANTHER" id="PTHR11406">
    <property type="entry name" value="PHOSPHOGLYCERATE KINASE"/>
    <property type="match status" value="1"/>
</dbReference>
<keyword evidence="4 8" id="KW-0808">Transferase</keyword>
<feature type="binding site" evidence="8">
    <location>
        <position position="120"/>
    </location>
    <ligand>
        <name>substrate</name>
    </ligand>
</feature>
<evidence type="ECO:0000256" key="3">
    <source>
        <dbReference type="ARBA" id="ARBA00016471"/>
    </source>
</evidence>
<dbReference type="InterPro" id="IPR015911">
    <property type="entry name" value="Phosphoglycerate_kinase_CS"/>
</dbReference>
<sequence>MSVDFKTIDDLELNGKTVLLRIDINSPVDPHTGRILDDTRLRLHSETIDELASMDAKVVILAHQSRPGKKDFTTLERHAEVLSDVLGRPVKYVEDIFGCAAREEISKMKKGDIILLENVRFYSEEVLKREPRIQAKTHLVRKLSPLIDYYINDAFAAAHRSQPSLVGFAVKLPSAAGRVMERELKILYSALENVKRPCVYVLGGVKVDDSIKVIENVLGKDSADYILTAGLVANVFLKAAKIDIGKCNEKLIKKRGYKNLIKVAKKLMKKFRDKILIPVDVAVCKDDKRLDVPIEDIPDLPIYDIGLETIKVYAEKIRNAKMIVANGPAGVFENPEFSIGTEDLLNAISSSSGFSIVGGGHLAAAAVQMGLQDGIDHISSGGGAAISLLAGEELPAVKVLCNPPNI</sequence>
<keyword evidence="8" id="KW-0963">Cytoplasm</keyword>
<dbReference type="PRINTS" id="PR00477">
    <property type="entry name" value="PHGLYCKINASE"/>
</dbReference>
<evidence type="ECO:0000256" key="2">
    <source>
        <dbReference type="ARBA" id="ARBA00013061"/>
    </source>
</evidence>
<dbReference type="Gene3D" id="3.40.50.1260">
    <property type="entry name" value="Phosphoglycerate kinase, N-terminal domain"/>
    <property type="match status" value="2"/>
</dbReference>
<dbReference type="PROSITE" id="PS00111">
    <property type="entry name" value="PGLYCERATE_KINASE"/>
    <property type="match status" value="1"/>
</dbReference>
<feature type="binding site" evidence="8">
    <location>
        <begin position="23"/>
        <end position="25"/>
    </location>
    <ligand>
        <name>substrate</name>
    </ligand>
</feature>
<dbReference type="HAMAP" id="MF_00145">
    <property type="entry name" value="Phosphoglyc_kinase"/>
    <property type="match status" value="1"/>
</dbReference>
<comment type="similarity">
    <text evidence="8 9">Belongs to the phosphoglycerate kinase family.</text>
</comment>
<keyword evidence="11" id="KW-1185">Reference proteome</keyword>
<dbReference type="Proteomes" id="UP000831817">
    <property type="component" value="Chromosome"/>
</dbReference>
<dbReference type="GeneID" id="71964894"/>
<dbReference type="PIRSF" id="PIRSF000724">
    <property type="entry name" value="Pgk"/>
    <property type="match status" value="1"/>
</dbReference>
<comment type="catalytic activity">
    <reaction evidence="1 8 9">
        <text>(2R)-3-phosphoglycerate + ATP = (2R)-3-phospho-glyceroyl phosphate + ADP</text>
        <dbReference type="Rhea" id="RHEA:14801"/>
        <dbReference type="ChEBI" id="CHEBI:30616"/>
        <dbReference type="ChEBI" id="CHEBI:57604"/>
        <dbReference type="ChEBI" id="CHEBI:58272"/>
        <dbReference type="ChEBI" id="CHEBI:456216"/>
        <dbReference type="EC" id="2.7.2.3"/>
    </reaction>
</comment>
<evidence type="ECO:0000256" key="7">
    <source>
        <dbReference type="ARBA" id="ARBA00022840"/>
    </source>
</evidence>
<proteinExistence type="inferred from homology"/>
<name>A0ABN6P9W6_9EURY</name>
<evidence type="ECO:0000256" key="1">
    <source>
        <dbReference type="ARBA" id="ARBA00000642"/>
    </source>
</evidence>
<dbReference type="InterPro" id="IPR001576">
    <property type="entry name" value="Phosphoglycerate_kinase"/>
</dbReference>
<keyword evidence="7 8" id="KW-0067">ATP-binding</keyword>
<dbReference type="InterPro" id="IPR036043">
    <property type="entry name" value="Phosphoglycerate_kinase_sf"/>
</dbReference>
<dbReference type="EC" id="2.7.2.3" evidence="2 8"/>
<feature type="binding site" evidence="8">
    <location>
        <position position="40"/>
    </location>
    <ligand>
        <name>substrate</name>
    </ligand>
</feature>
<evidence type="ECO:0000256" key="6">
    <source>
        <dbReference type="ARBA" id="ARBA00022777"/>
    </source>
</evidence>
<feature type="binding site" evidence="8">
    <location>
        <begin position="359"/>
        <end position="362"/>
    </location>
    <ligand>
        <name>ATP</name>
        <dbReference type="ChEBI" id="CHEBI:30616"/>
    </ligand>
</feature>
<accession>A0ABN6P9W6</accession>
<keyword evidence="5 8" id="KW-0547">Nucleotide-binding</keyword>
<comment type="pathway">
    <text evidence="8">Carbohydrate degradation; glycolysis; pyruvate from D-glyceraldehyde 3-phosphate: step 2/5.</text>
</comment>
<organism evidence="10 11">
    <name type="scientific">Methanothermobacter tenebrarum</name>
    <dbReference type="NCBI Taxonomy" id="680118"/>
    <lineage>
        <taxon>Archaea</taxon>
        <taxon>Methanobacteriati</taxon>
        <taxon>Methanobacteriota</taxon>
        <taxon>Methanomada group</taxon>
        <taxon>Methanobacteria</taxon>
        <taxon>Methanobacteriales</taxon>
        <taxon>Methanobacteriaceae</taxon>
        <taxon>Methanothermobacter</taxon>
    </lineage>
</organism>
<evidence type="ECO:0000256" key="5">
    <source>
        <dbReference type="ARBA" id="ARBA00022741"/>
    </source>
</evidence>
<comment type="subcellular location">
    <subcellularLocation>
        <location evidence="8">Cytoplasm</location>
    </subcellularLocation>
</comment>
<dbReference type="Pfam" id="PF00162">
    <property type="entry name" value="PGK"/>
    <property type="match status" value="1"/>
</dbReference>
<evidence type="ECO:0000256" key="8">
    <source>
        <dbReference type="HAMAP-Rule" id="MF_00145"/>
    </source>
</evidence>
<reference evidence="10 11" key="1">
    <citation type="submission" date="2022-04" db="EMBL/GenBank/DDBJ databases">
        <title>Complete genome of Methanothermobacter tenebrarum strain RMAS.</title>
        <authorList>
            <person name="Nakamura K."/>
            <person name="Oshima K."/>
            <person name="Hattori M."/>
            <person name="Kamagata Y."/>
            <person name="Takamizawa K."/>
        </authorList>
    </citation>
    <scope>NUCLEOTIDE SEQUENCE [LARGE SCALE GENOMIC DNA]</scope>
    <source>
        <strain evidence="10 11">RMAS</strain>
    </source>
</reference>
<feature type="binding site" evidence="8">
    <location>
        <position position="333"/>
    </location>
    <ligand>
        <name>ATP</name>
        <dbReference type="ChEBI" id="CHEBI:30616"/>
    </ligand>
</feature>
<evidence type="ECO:0000313" key="11">
    <source>
        <dbReference type="Proteomes" id="UP000831817"/>
    </source>
</evidence>
<evidence type="ECO:0000313" key="10">
    <source>
        <dbReference type="EMBL" id="BDH79002.1"/>
    </source>
</evidence>
<evidence type="ECO:0000256" key="9">
    <source>
        <dbReference type="RuleBase" id="RU000532"/>
    </source>
</evidence>
<dbReference type="PANTHER" id="PTHR11406:SF23">
    <property type="entry name" value="PHOSPHOGLYCERATE KINASE 1, CHLOROPLASTIC-RELATED"/>
    <property type="match status" value="1"/>
</dbReference>
<dbReference type="GO" id="GO:0016301">
    <property type="term" value="F:kinase activity"/>
    <property type="evidence" value="ECO:0007669"/>
    <property type="project" value="UniProtKB-KW"/>
</dbReference>
<evidence type="ECO:0000256" key="4">
    <source>
        <dbReference type="ARBA" id="ARBA00022679"/>
    </source>
</evidence>
<dbReference type="SUPFAM" id="SSF53748">
    <property type="entry name" value="Phosphoglycerate kinase"/>
    <property type="match status" value="1"/>
</dbReference>
<dbReference type="RefSeq" id="WP_248564857.1">
    <property type="nucleotide sequence ID" value="NZ_AP025698.1"/>
</dbReference>
<dbReference type="InterPro" id="IPR015824">
    <property type="entry name" value="Phosphoglycerate_kinase_N"/>
</dbReference>
<feature type="binding site" evidence="8">
    <location>
        <position position="160"/>
    </location>
    <ligand>
        <name>substrate</name>
    </ligand>
</feature>
<feature type="binding site" evidence="8">
    <location>
        <begin position="63"/>
        <end position="66"/>
    </location>
    <ligand>
        <name>substrate</name>
    </ligand>
</feature>